<dbReference type="SUPFAM" id="SSF50129">
    <property type="entry name" value="GroES-like"/>
    <property type="match status" value="1"/>
</dbReference>
<sequence length="71" mass="7152">MRPCPRVDLAARQVRVAVGAVGVNFRDVLVALGMYPGGGELGAEGAGVVVEVGPGVTGLSVGDLVMGCWGW</sequence>
<proteinExistence type="predicted"/>
<dbReference type="Proteomes" id="UP000189229">
    <property type="component" value="Unassembled WGS sequence"/>
</dbReference>
<dbReference type="EMBL" id="MVBM01000013">
    <property type="protein sequence ID" value="OOK64166.1"/>
    <property type="molecule type" value="Genomic_DNA"/>
</dbReference>
<dbReference type="Gene3D" id="3.90.180.10">
    <property type="entry name" value="Medium-chain alcohol dehydrogenases, catalytic domain"/>
    <property type="match status" value="1"/>
</dbReference>
<organism evidence="2 3">
    <name type="scientific">Mycobacterium kansasii</name>
    <dbReference type="NCBI Taxonomy" id="1768"/>
    <lineage>
        <taxon>Bacteria</taxon>
        <taxon>Bacillati</taxon>
        <taxon>Actinomycetota</taxon>
        <taxon>Actinomycetes</taxon>
        <taxon>Mycobacteriales</taxon>
        <taxon>Mycobacteriaceae</taxon>
        <taxon>Mycobacterium</taxon>
    </lineage>
</organism>
<dbReference type="AlphaFoldDB" id="A0A1V3WCL6"/>
<accession>A0A1V3WCL6</accession>
<name>A0A1V3WCL6_MYCKA</name>
<dbReference type="InterPro" id="IPR011032">
    <property type="entry name" value="GroES-like_sf"/>
</dbReference>
<dbReference type="InterPro" id="IPR013154">
    <property type="entry name" value="ADH-like_N"/>
</dbReference>
<reference evidence="2 3" key="1">
    <citation type="submission" date="2017-02" db="EMBL/GenBank/DDBJ databases">
        <title>Complete genome sequences of Mycobacterium kansasii strains isolated from rhesus macaques.</title>
        <authorList>
            <person name="Panda A."/>
            <person name="Nagaraj S."/>
            <person name="Zhao X."/>
            <person name="Tettelin H."/>
            <person name="Detolla L.J."/>
        </authorList>
    </citation>
    <scope>NUCLEOTIDE SEQUENCE [LARGE SCALE GENOMIC DNA]</scope>
    <source>
        <strain evidence="2 3">11-3813</strain>
    </source>
</reference>
<dbReference type="InterPro" id="IPR051397">
    <property type="entry name" value="Zn-ADH-like_protein"/>
</dbReference>
<dbReference type="Pfam" id="PF08240">
    <property type="entry name" value="ADH_N"/>
    <property type="match status" value="1"/>
</dbReference>
<evidence type="ECO:0000313" key="2">
    <source>
        <dbReference type="EMBL" id="OOK64166.1"/>
    </source>
</evidence>
<evidence type="ECO:0000313" key="3">
    <source>
        <dbReference type="Proteomes" id="UP000189229"/>
    </source>
</evidence>
<comment type="caution">
    <text evidence="2">The sequence shown here is derived from an EMBL/GenBank/DDBJ whole genome shotgun (WGS) entry which is preliminary data.</text>
</comment>
<protein>
    <submittedName>
        <fullName evidence="2">Alcohol dehydrogenase GroES-like domain protein</fullName>
    </submittedName>
</protein>
<dbReference type="GO" id="GO:0016491">
    <property type="term" value="F:oxidoreductase activity"/>
    <property type="evidence" value="ECO:0007669"/>
    <property type="project" value="TreeGrafter"/>
</dbReference>
<feature type="domain" description="Alcohol dehydrogenase-like N-terminal" evidence="1">
    <location>
        <begin position="12"/>
        <end position="66"/>
    </location>
</feature>
<dbReference type="PANTHER" id="PTHR43677">
    <property type="entry name" value="SHORT-CHAIN DEHYDROGENASE/REDUCTASE"/>
    <property type="match status" value="1"/>
</dbReference>
<evidence type="ECO:0000259" key="1">
    <source>
        <dbReference type="Pfam" id="PF08240"/>
    </source>
</evidence>
<dbReference type="PANTHER" id="PTHR43677:SF4">
    <property type="entry name" value="QUINONE OXIDOREDUCTASE-LIKE PROTEIN 2"/>
    <property type="match status" value="1"/>
</dbReference>
<gene>
    <name evidence="2" type="ORF">BZL30_9320</name>
</gene>